<name>A0A1G7SDS1_RHOCA</name>
<dbReference type="Proteomes" id="UP000183812">
    <property type="component" value="Unassembled WGS sequence"/>
</dbReference>
<evidence type="ECO:0000259" key="1">
    <source>
        <dbReference type="Pfam" id="PF26078"/>
    </source>
</evidence>
<dbReference type="InterPro" id="IPR014507">
    <property type="entry name" value="Baseplate_assembly_J_pred"/>
</dbReference>
<dbReference type="PANTHER" id="PTHR35862:SF1">
    <property type="entry name" value="FELS-2 PROPHAGE PROTEIN"/>
    <property type="match status" value="1"/>
</dbReference>
<dbReference type="InterPro" id="IPR052726">
    <property type="entry name" value="Phage_Baseplate_Hub"/>
</dbReference>
<sequence>MSRFSQIDLSQLPPPDVIETLDYDALLTDALARMADLMPEVSEALALESEPLRKLIELLSYTVLLLRARINDAARATMLATATGADLENLAALFGVSRLLVSPATDNAAAVWEADAALRARAQLAPEAYTTAGSVGAYEYHARAADPRVQDVSVTSPSPGEVLVTILANTATGVPPAGLLSIVQEALSEPDLRPLCHGITVAAPTMIAFSVTATIEVGDGPDAAAVLAAARTALDEYLASVRRIGATVAVSGILAALHRPSVIRVAMTAPAADIVCAATSAPRCTAVNLTTEVGS</sequence>
<proteinExistence type="predicted"/>
<dbReference type="AlphaFoldDB" id="A0A1G7SDS1"/>
<evidence type="ECO:0000259" key="2">
    <source>
        <dbReference type="Pfam" id="PF26079"/>
    </source>
</evidence>
<dbReference type="OrthoDB" id="9793802at2"/>
<evidence type="ECO:0000313" key="4">
    <source>
        <dbReference type="Proteomes" id="UP000183812"/>
    </source>
</evidence>
<dbReference type="EMBL" id="FNAY01000040">
    <property type="protein sequence ID" value="SDG21178.1"/>
    <property type="molecule type" value="Genomic_DNA"/>
</dbReference>
<dbReference type="InterPro" id="IPR058530">
    <property type="entry name" value="Baseplate_J-like_C"/>
</dbReference>
<dbReference type="RefSeq" id="WP_074556170.1">
    <property type="nucleotide sequence ID" value="NZ_CP119563.1"/>
</dbReference>
<gene>
    <name evidence="3" type="ORF">SAMN04244550_03593</name>
</gene>
<dbReference type="PANTHER" id="PTHR35862">
    <property type="entry name" value="FELS-2 PROPHAGE PROTEIN"/>
    <property type="match status" value="1"/>
</dbReference>
<organism evidence="3 4">
    <name type="scientific">Rhodobacter capsulatus</name>
    <name type="common">Rhodopseudomonas capsulata</name>
    <dbReference type="NCBI Taxonomy" id="1061"/>
    <lineage>
        <taxon>Bacteria</taxon>
        <taxon>Pseudomonadati</taxon>
        <taxon>Pseudomonadota</taxon>
        <taxon>Alphaproteobacteria</taxon>
        <taxon>Rhodobacterales</taxon>
        <taxon>Rhodobacter group</taxon>
        <taxon>Rhodobacter</taxon>
    </lineage>
</organism>
<evidence type="ECO:0000313" key="3">
    <source>
        <dbReference type="EMBL" id="SDG21178.1"/>
    </source>
</evidence>
<dbReference type="Pfam" id="PF26079">
    <property type="entry name" value="Baseplate_J_C"/>
    <property type="match status" value="1"/>
</dbReference>
<feature type="domain" description="Baseplate J-like central" evidence="1">
    <location>
        <begin position="131"/>
        <end position="203"/>
    </location>
</feature>
<dbReference type="InterPro" id="IPR058531">
    <property type="entry name" value="Baseplate_J_M"/>
</dbReference>
<accession>A0A1G7SDS1</accession>
<dbReference type="Pfam" id="PF26078">
    <property type="entry name" value="Baseplate_J_M"/>
    <property type="match status" value="1"/>
</dbReference>
<reference evidence="3 4" key="1">
    <citation type="submission" date="2016-10" db="EMBL/GenBank/DDBJ databases">
        <authorList>
            <person name="de Groot N.N."/>
        </authorList>
    </citation>
    <scope>NUCLEOTIDE SEQUENCE [LARGE SCALE GENOMIC DNA]</scope>
    <source>
        <strain evidence="4">DSM 938 / 37b4</strain>
    </source>
</reference>
<protein>
    <submittedName>
        <fullName evidence="3">Phage-related baseplate assembly protein</fullName>
    </submittedName>
</protein>
<dbReference type="PIRSF" id="PIRSF020481">
    <property type="entry name" value="BAP"/>
    <property type="match status" value="1"/>
</dbReference>
<feature type="domain" description="Baseplate J-like C-terminal" evidence="2">
    <location>
        <begin position="210"/>
        <end position="289"/>
    </location>
</feature>